<comment type="caution">
    <text evidence="2">The sequence shown here is derived from an EMBL/GenBank/DDBJ whole genome shotgun (WGS) entry which is preliminary data.</text>
</comment>
<dbReference type="Pfam" id="PF13517">
    <property type="entry name" value="FG-GAP_3"/>
    <property type="match status" value="6"/>
</dbReference>
<name>A0ABT5B6E9_9BACT</name>
<sequence>MTRWIVGLALLAAGCEMASEQCSLEQVCAAPGQRFGVGGGPGSALVRDLDGDGRAEWVTVSPSLGTLTVAWGWTGAAAETWSIGQAPGGLAVGDVDGDGKLDVAVSLAGEGAVALLRGAGPGRLGPAERVAVGPRPGAIAAADLDGDGAAELIVADQHHGDLRVVRDGAVVGEPVAAGTGPTSLATGDFSGDGVVDVAVTLAVDGLIKLFVGTGDGGLRAGATLYAGAGPQRALAADFDDDGALDLAVIDGLLDEAAVVLGDGAGGARETRRWAVAAGPLEMAFRTGPDGHELLVMSQLQRALTRVPLVRPERRTATAASGWQGLAVGDVDGDGTDEVVVGDAGLGALPLVDGPGFGFSPWYAADGAGLAGPLAARDVDRDGWIDLVVSDGERGEIALLRGQEGGFAAPVRSPGPTDATALVLADLDGDGADDVVTWRHAGYAAGARAGSLWSARGVGEQFASPVEFEFAGDPRRVVAFDGDGDGRSELLALQAPVAPAEGGASADGGAGLLTLELADDAFSLIDRAMATEFAVGDDVLVGDFSAEYAGDELIRVGLADGAASIVVESRSAGRRWSGGALPAGRVLGLARADLDGDGIADLLVCGDDGLLLAAGRDWNAFAAATRVSQSRCDGVVVAELDGDGRPDAITLGERFGEPVAEVQLGHALAWLPQLVPGGTTTASNRPRALAVADFDGDGLPDLAASGVDGLQVLRGGPQAVLRPAPALAQRAALAGGLALGDVDGDGRDEVAAFGLGGDVGLGEFDRSGALGPVRYDMSIKTYDDHGQGARRQLLLDVDGDGADELLVARTWQDGFVSELLRVRGGRWERAAEVPHAIASYGPVRAGDLDGDGADEVVYVHTTGMLVTHAGGLDGLGPPQIGPFVGDGVLGLDLGDVDGDGRLDAVLSTWDQDVAVFPGDGRGGFVAAPQTWPMGWTTGTIAVADLDDDGSADLLAVAGFAGGAALRVCHGGANGPRGDCRDLVLGPEEGQIAGFAAADVDGDGVTDLMAVLVEGEARSLVFGRGGEGGLAMHVKPLPDGWLDADARGVVRRARLDEEGPEWVYVDGREVTRLGVRAR</sequence>
<evidence type="ECO:0000313" key="2">
    <source>
        <dbReference type="EMBL" id="MDC0669038.1"/>
    </source>
</evidence>
<dbReference type="InterPro" id="IPR013517">
    <property type="entry name" value="FG-GAP"/>
</dbReference>
<keyword evidence="1" id="KW-0732">Signal</keyword>
<dbReference type="PANTHER" id="PTHR46580">
    <property type="entry name" value="SENSOR KINASE-RELATED"/>
    <property type="match status" value="1"/>
</dbReference>
<dbReference type="Proteomes" id="UP001217838">
    <property type="component" value="Unassembled WGS sequence"/>
</dbReference>
<evidence type="ECO:0000256" key="1">
    <source>
        <dbReference type="ARBA" id="ARBA00022729"/>
    </source>
</evidence>
<accession>A0ABT5B6E9</accession>
<dbReference type="SUPFAM" id="SSF69318">
    <property type="entry name" value="Integrin alpha N-terminal domain"/>
    <property type="match status" value="3"/>
</dbReference>
<dbReference type="EMBL" id="JAQNDN010000005">
    <property type="protein sequence ID" value="MDC0669038.1"/>
    <property type="molecule type" value="Genomic_DNA"/>
</dbReference>
<dbReference type="RefSeq" id="WP_271998641.1">
    <property type="nucleotide sequence ID" value="NZ_JAQNDN010000005.1"/>
</dbReference>
<dbReference type="PANTHER" id="PTHR46580:SF2">
    <property type="entry name" value="MAM DOMAIN-CONTAINING PROTEIN"/>
    <property type="match status" value="1"/>
</dbReference>
<dbReference type="Gene3D" id="2.130.10.130">
    <property type="entry name" value="Integrin alpha, N-terminal"/>
    <property type="match status" value="4"/>
</dbReference>
<gene>
    <name evidence="2" type="ORF">POL58_14910</name>
</gene>
<proteinExistence type="predicted"/>
<organism evidence="2 3">
    <name type="scientific">Nannocystis radixulma</name>
    <dbReference type="NCBI Taxonomy" id="2995305"/>
    <lineage>
        <taxon>Bacteria</taxon>
        <taxon>Pseudomonadati</taxon>
        <taxon>Myxococcota</taxon>
        <taxon>Polyangia</taxon>
        <taxon>Nannocystales</taxon>
        <taxon>Nannocystaceae</taxon>
        <taxon>Nannocystis</taxon>
    </lineage>
</organism>
<dbReference type="PROSITE" id="PS51257">
    <property type="entry name" value="PROKAR_LIPOPROTEIN"/>
    <property type="match status" value="1"/>
</dbReference>
<reference evidence="2 3" key="1">
    <citation type="submission" date="2022-11" db="EMBL/GenBank/DDBJ databases">
        <title>Minimal conservation of predation-associated metabolite biosynthetic gene clusters underscores biosynthetic potential of Myxococcota including descriptions for ten novel species: Archangium lansinium sp. nov., Myxococcus landrumus sp. nov., Nannocystis bai.</title>
        <authorList>
            <person name="Ahearne A."/>
            <person name="Stevens C."/>
            <person name="Dowd S."/>
        </authorList>
    </citation>
    <scope>NUCLEOTIDE SEQUENCE [LARGE SCALE GENOMIC DNA]</scope>
    <source>
        <strain evidence="2 3">NCELM</strain>
    </source>
</reference>
<evidence type="ECO:0000313" key="3">
    <source>
        <dbReference type="Proteomes" id="UP001217838"/>
    </source>
</evidence>
<dbReference type="InterPro" id="IPR028994">
    <property type="entry name" value="Integrin_alpha_N"/>
</dbReference>
<keyword evidence="3" id="KW-1185">Reference proteome</keyword>
<protein>
    <submittedName>
        <fullName evidence="2">VCBS repeat-containing protein</fullName>
    </submittedName>
</protein>